<dbReference type="PANTHER" id="PTHR30511">
    <property type="entry name" value="ALANINE RACEMASE"/>
    <property type="match status" value="1"/>
</dbReference>
<dbReference type="HAMAP" id="MF_01201">
    <property type="entry name" value="Ala_racemase"/>
    <property type="match status" value="1"/>
</dbReference>
<dbReference type="RefSeq" id="WP_144069408.1">
    <property type="nucleotide sequence ID" value="NZ_CP041636.1"/>
</dbReference>
<evidence type="ECO:0000256" key="4">
    <source>
        <dbReference type="ARBA" id="ARBA00022898"/>
    </source>
</evidence>
<dbReference type="Gene3D" id="3.20.20.10">
    <property type="entry name" value="Alanine racemase"/>
    <property type="match status" value="1"/>
</dbReference>
<keyword evidence="5 6" id="KW-0413">Isomerase</keyword>
<dbReference type="EC" id="5.1.1.1" evidence="3 6"/>
<dbReference type="InterPro" id="IPR029066">
    <property type="entry name" value="PLP-binding_barrel"/>
</dbReference>
<comment type="cofactor">
    <cofactor evidence="2 6 7">
        <name>pyridoxal 5'-phosphate</name>
        <dbReference type="ChEBI" id="CHEBI:597326"/>
    </cofactor>
</comment>
<dbReference type="Gene3D" id="2.40.37.10">
    <property type="entry name" value="Lyase, Ornithine Decarboxylase, Chain A, domain 1"/>
    <property type="match status" value="1"/>
</dbReference>
<evidence type="ECO:0000313" key="10">
    <source>
        <dbReference type="EMBL" id="QDO98427.1"/>
    </source>
</evidence>
<organism evidence="10 11">
    <name type="scientific">Ferrovibrio terrae</name>
    <dbReference type="NCBI Taxonomy" id="2594003"/>
    <lineage>
        <taxon>Bacteria</taxon>
        <taxon>Pseudomonadati</taxon>
        <taxon>Pseudomonadota</taxon>
        <taxon>Alphaproteobacteria</taxon>
        <taxon>Rhodospirillales</taxon>
        <taxon>Rhodospirillaceae</taxon>
        <taxon>Ferrovibrio</taxon>
    </lineage>
</organism>
<evidence type="ECO:0000256" key="2">
    <source>
        <dbReference type="ARBA" id="ARBA00001933"/>
    </source>
</evidence>
<evidence type="ECO:0000256" key="5">
    <source>
        <dbReference type="ARBA" id="ARBA00023235"/>
    </source>
</evidence>
<comment type="catalytic activity">
    <reaction evidence="1 6">
        <text>L-alanine = D-alanine</text>
        <dbReference type="Rhea" id="RHEA:20249"/>
        <dbReference type="ChEBI" id="CHEBI:57416"/>
        <dbReference type="ChEBI" id="CHEBI:57972"/>
        <dbReference type="EC" id="5.1.1.1"/>
    </reaction>
</comment>
<comment type="function">
    <text evidence="6">Catalyzes the interconversion of L-alanine and D-alanine. May also act on other amino acids.</text>
</comment>
<dbReference type="UniPathway" id="UPA00042">
    <property type="reaction ID" value="UER00497"/>
</dbReference>
<dbReference type="OrthoDB" id="9813814at2"/>
<evidence type="ECO:0000256" key="6">
    <source>
        <dbReference type="HAMAP-Rule" id="MF_01201"/>
    </source>
</evidence>
<evidence type="ECO:0000259" key="9">
    <source>
        <dbReference type="SMART" id="SM01005"/>
    </source>
</evidence>
<protein>
    <recommendedName>
        <fullName evidence="3 6">Alanine racemase</fullName>
        <ecNumber evidence="3 6">5.1.1.1</ecNumber>
    </recommendedName>
</protein>
<dbReference type="InterPro" id="IPR000821">
    <property type="entry name" value="Ala_racemase"/>
</dbReference>
<dbReference type="EMBL" id="CP041636">
    <property type="protein sequence ID" value="QDO98427.1"/>
    <property type="molecule type" value="Genomic_DNA"/>
</dbReference>
<dbReference type="PRINTS" id="PR00992">
    <property type="entry name" value="ALARACEMASE"/>
</dbReference>
<dbReference type="GO" id="GO:0030170">
    <property type="term" value="F:pyridoxal phosphate binding"/>
    <property type="evidence" value="ECO:0007669"/>
    <property type="project" value="UniProtKB-UniRule"/>
</dbReference>
<evidence type="ECO:0000256" key="1">
    <source>
        <dbReference type="ARBA" id="ARBA00000316"/>
    </source>
</evidence>
<dbReference type="Pfam" id="PF00842">
    <property type="entry name" value="Ala_racemase_C"/>
    <property type="match status" value="1"/>
</dbReference>
<proteinExistence type="inferred from homology"/>
<gene>
    <name evidence="10" type="primary">alr</name>
    <name evidence="10" type="ORF">FNB15_14590</name>
</gene>
<feature type="active site" description="Proton acceptor; specific for L-alanine" evidence="6">
    <location>
        <position position="265"/>
    </location>
</feature>
<evidence type="ECO:0000256" key="3">
    <source>
        <dbReference type="ARBA" id="ARBA00013089"/>
    </source>
</evidence>
<dbReference type="GO" id="GO:0008784">
    <property type="term" value="F:alanine racemase activity"/>
    <property type="evidence" value="ECO:0007669"/>
    <property type="project" value="UniProtKB-UniRule"/>
</dbReference>
<dbReference type="InterPro" id="IPR011079">
    <property type="entry name" value="Ala_racemase_C"/>
</dbReference>
<feature type="active site" description="Proton acceptor; specific for D-alanine" evidence="6">
    <location>
        <position position="39"/>
    </location>
</feature>
<sequence>MTFSSGDQAILHIDLDALVANWRRLGGMAPQAECAAVVKADAYGTGAAEVGKALQKAGCRRFFVAHSEEALALRQALPDVTIHILHGPTAGGEAELAAANLTPVLSTPGQIAAWSALAKQLGRRLPAALHVDTGMNRLGLSETEAYAVATDPTRLDGIELAFVMSHLACSDEPDHPLNRQQADAFAALRQRFPNLKGSLANSAGIFLGADFHHDILRPGIALYGANPLDPSAGPRRAASRMAEVVHLQGKILQVRSVDRGMTVGYGAGYIVEKPTQIATVAVGYADGFSRALSGRGSAIIKGRQGHVRVPIAGRVSMDLITLDVSALDASDCRPGTPVSLLGGGIDLDDQAAAAGTIGYELLTQLGRRYRRVYKSSAA</sequence>
<dbReference type="SUPFAM" id="SSF50621">
    <property type="entry name" value="Alanine racemase C-terminal domain-like"/>
    <property type="match status" value="1"/>
</dbReference>
<feature type="binding site" evidence="6 8">
    <location>
        <position position="317"/>
    </location>
    <ligand>
        <name>substrate</name>
    </ligand>
</feature>
<dbReference type="GO" id="GO:0005829">
    <property type="term" value="C:cytosol"/>
    <property type="evidence" value="ECO:0007669"/>
    <property type="project" value="TreeGrafter"/>
</dbReference>
<dbReference type="GO" id="GO:0030632">
    <property type="term" value="P:D-alanine biosynthetic process"/>
    <property type="evidence" value="ECO:0007669"/>
    <property type="project" value="UniProtKB-UniRule"/>
</dbReference>
<evidence type="ECO:0000256" key="7">
    <source>
        <dbReference type="PIRSR" id="PIRSR600821-50"/>
    </source>
</evidence>
<evidence type="ECO:0000313" key="11">
    <source>
        <dbReference type="Proteomes" id="UP000317496"/>
    </source>
</evidence>
<feature type="binding site" evidence="6 8">
    <location>
        <position position="137"/>
    </location>
    <ligand>
        <name>substrate</name>
    </ligand>
</feature>
<dbReference type="InterPro" id="IPR001608">
    <property type="entry name" value="Ala_racemase_N"/>
</dbReference>
<dbReference type="AlphaFoldDB" id="A0A516H3S3"/>
<comment type="similarity">
    <text evidence="6">Belongs to the alanine racemase family.</text>
</comment>
<accession>A0A516H3S3</accession>
<dbReference type="PANTHER" id="PTHR30511:SF0">
    <property type="entry name" value="ALANINE RACEMASE, CATABOLIC-RELATED"/>
    <property type="match status" value="1"/>
</dbReference>
<dbReference type="Proteomes" id="UP000317496">
    <property type="component" value="Chromosome"/>
</dbReference>
<dbReference type="CDD" id="cd00430">
    <property type="entry name" value="PLPDE_III_AR"/>
    <property type="match status" value="1"/>
</dbReference>
<dbReference type="Pfam" id="PF01168">
    <property type="entry name" value="Ala_racemase_N"/>
    <property type="match status" value="1"/>
</dbReference>
<name>A0A516H3S3_9PROT</name>
<comment type="pathway">
    <text evidence="6">Amino-acid biosynthesis; D-alanine biosynthesis; D-alanine from L-alanine: step 1/1.</text>
</comment>
<dbReference type="KEGG" id="fer:FNB15_14590"/>
<keyword evidence="11" id="KW-1185">Reference proteome</keyword>
<evidence type="ECO:0000256" key="8">
    <source>
        <dbReference type="PIRSR" id="PIRSR600821-52"/>
    </source>
</evidence>
<dbReference type="InterPro" id="IPR009006">
    <property type="entry name" value="Ala_racemase/Decarboxylase_C"/>
</dbReference>
<dbReference type="SUPFAM" id="SSF51419">
    <property type="entry name" value="PLP-binding barrel"/>
    <property type="match status" value="1"/>
</dbReference>
<keyword evidence="4 6" id="KW-0663">Pyridoxal phosphate</keyword>
<feature type="domain" description="Alanine racemase C-terminal" evidence="9">
    <location>
        <begin position="244"/>
        <end position="374"/>
    </location>
</feature>
<feature type="modified residue" description="N6-(pyridoxal phosphate)lysine" evidence="6 7">
    <location>
        <position position="39"/>
    </location>
</feature>
<dbReference type="NCBIfam" id="TIGR00492">
    <property type="entry name" value="alr"/>
    <property type="match status" value="1"/>
</dbReference>
<dbReference type="SMART" id="SM01005">
    <property type="entry name" value="Ala_racemase_C"/>
    <property type="match status" value="1"/>
</dbReference>
<reference evidence="10 11" key="1">
    <citation type="submission" date="2019-07" db="EMBL/GenBank/DDBJ databases">
        <title>Genome sequencing for Ferrovibrio sp. K5.</title>
        <authorList>
            <person name="Park S.-J."/>
        </authorList>
    </citation>
    <scope>NUCLEOTIDE SEQUENCE [LARGE SCALE GENOMIC DNA]</scope>
    <source>
        <strain evidence="10 11">K5</strain>
    </source>
</reference>